<accession>A0A4Z0NFT4</accession>
<comment type="caution">
    <text evidence="1">The sequence shown here is derived from an EMBL/GenBank/DDBJ whole genome shotgun (WGS) entry which is preliminary data.</text>
</comment>
<dbReference type="AlphaFoldDB" id="A0A4Z0NFT4"/>
<reference evidence="1 2" key="1">
    <citation type="submission" date="2018-03" db="EMBL/GenBank/DDBJ databases">
        <title>Non-Typhoidal Salmonella genome sequencing and assembly.</title>
        <authorList>
            <person name="Matchawe C."/>
        </authorList>
    </citation>
    <scope>NUCLEOTIDE SEQUENCE [LARGE SCALE GENOMIC DNA]</scope>
    <source>
        <strain evidence="1 2">22sa</strain>
    </source>
</reference>
<protein>
    <submittedName>
        <fullName evidence="1">Uncharacterized protein</fullName>
    </submittedName>
</protein>
<evidence type="ECO:0000313" key="2">
    <source>
        <dbReference type="Proteomes" id="UP000298196"/>
    </source>
</evidence>
<evidence type="ECO:0000313" key="1">
    <source>
        <dbReference type="EMBL" id="TGD94799.1"/>
    </source>
</evidence>
<organism evidence="1 2">
    <name type="scientific">Salmonella enterica subsp. enterica serovar Poona</name>
    <dbReference type="NCBI Taxonomy" id="436295"/>
    <lineage>
        <taxon>Bacteria</taxon>
        <taxon>Pseudomonadati</taxon>
        <taxon>Pseudomonadota</taxon>
        <taxon>Gammaproteobacteria</taxon>
        <taxon>Enterobacterales</taxon>
        <taxon>Enterobacteriaceae</taxon>
        <taxon>Salmonella</taxon>
    </lineage>
</organism>
<proteinExistence type="predicted"/>
<sequence length="68" mass="8143">YIQVRLQEIMKKHIILIADESNRPIETVQISGVTMKMLKSRKLKNAKYDLQLSVETLYDRRRIVLTRR</sequence>
<name>A0A4Z0NFT4_SALET</name>
<keyword evidence="2" id="KW-1185">Reference proteome</keyword>
<dbReference type="Proteomes" id="UP000298196">
    <property type="component" value="Unassembled WGS sequence"/>
</dbReference>
<dbReference type="EMBL" id="PYKI01001127">
    <property type="protein sequence ID" value="TGD94799.1"/>
    <property type="molecule type" value="Genomic_DNA"/>
</dbReference>
<gene>
    <name evidence="1" type="ORF">C9F07_10480</name>
</gene>
<feature type="non-terminal residue" evidence="1">
    <location>
        <position position="1"/>
    </location>
</feature>